<reference evidence="3 4" key="1">
    <citation type="journal article" date="2015" name="Stand. Genomic Sci.">
        <title>Genomic Encyclopedia of Bacterial and Archaeal Type Strains, Phase III: the genomes of soil and plant-associated and newly described type strains.</title>
        <authorList>
            <person name="Whitman W.B."/>
            <person name="Woyke T."/>
            <person name="Klenk H.P."/>
            <person name="Zhou Y."/>
            <person name="Lilburn T.G."/>
            <person name="Beck B.J."/>
            <person name="De Vos P."/>
            <person name="Vandamme P."/>
            <person name="Eisen J.A."/>
            <person name="Garrity G."/>
            <person name="Hugenholtz P."/>
            <person name="Kyrpides N.C."/>
        </authorList>
    </citation>
    <scope>NUCLEOTIDE SEQUENCE [LARGE SCALE GENOMIC DNA]</scope>
    <source>
        <strain evidence="3 4">CGMCC 1.10685</strain>
    </source>
</reference>
<protein>
    <recommendedName>
        <fullName evidence="6">Sodium:proline symporter</fullName>
    </recommendedName>
</protein>
<evidence type="ECO:0000313" key="4">
    <source>
        <dbReference type="Proteomes" id="UP000315112"/>
    </source>
</evidence>
<keyword evidence="1" id="KW-0812">Transmembrane</keyword>
<dbReference type="RefSeq" id="WP_145873384.1">
    <property type="nucleotide sequence ID" value="NZ_CP046904.1"/>
</dbReference>
<keyword evidence="1" id="KW-0472">Membrane</keyword>
<feature type="transmembrane region" description="Helical" evidence="1">
    <location>
        <begin position="152"/>
        <end position="172"/>
    </location>
</feature>
<accession>A0A562PZ95</accession>
<keyword evidence="5" id="KW-1185">Reference proteome</keyword>
<dbReference type="OrthoDB" id="6169516at2"/>
<evidence type="ECO:0000313" key="5">
    <source>
        <dbReference type="Proteomes" id="UP000437862"/>
    </source>
</evidence>
<proteinExistence type="predicted"/>
<reference evidence="3" key="2">
    <citation type="submission" date="2019-07" db="EMBL/GenBank/DDBJ databases">
        <authorList>
            <person name="Whitman W."/>
            <person name="Huntemann M."/>
            <person name="Clum A."/>
            <person name="Pillay M."/>
            <person name="Palaniappan K."/>
            <person name="Varghese N."/>
            <person name="Mikhailova N."/>
            <person name="Stamatis D."/>
            <person name="Reddy T."/>
            <person name="Daum C."/>
            <person name="Shapiro N."/>
            <person name="Ivanova N."/>
            <person name="Kyrpides N."/>
            <person name="Woyke T."/>
        </authorList>
    </citation>
    <scope>NUCLEOTIDE SEQUENCE</scope>
    <source>
        <strain evidence="3">CGMCC 1.10685</strain>
    </source>
</reference>
<name>A0A562PZ95_9BURK</name>
<dbReference type="Proteomes" id="UP000315112">
    <property type="component" value="Unassembled WGS sequence"/>
</dbReference>
<feature type="transmembrane region" description="Helical" evidence="1">
    <location>
        <begin position="81"/>
        <end position="105"/>
    </location>
</feature>
<keyword evidence="1" id="KW-1133">Transmembrane helix</keyword>
<dbReference type="EMBL" id="CP046904">
    <property type="protein sequence ID" value="QGZ38711.1"/>
    <property type="molecule type" value="Genomic_DNA"/>
</dbReference>
<organism evidence="3 4">
    <name type="scientific">Pseudoduganella flava</name>
    <dbReference type="NCBI Taxonomy" id="871742"/>
    <lineage>
        <taxon>Bacteria</taxon>
        <taxon>Pseudomonadati</taxon>
        <taxon>Pseudomonadota</taxon>
        <taxon>Betaproteobacteria</taxon>
        <taxon>Burkholderiales</taxon>
        <taxon>Oxalobacteraceae</taxon>
        <taxon>Telluria group</taxon>
        <taxon>Pseudoduganella</taxon>
    </lineage>
</organism>
<evidence type="ECO:0000256" key="1">
    <source>
        <dbReference type="SAM" id="Phobius"/>
    </source>
</evidence>
<gene>
    <name evidence="2" type="ORF">GO485_06350</name>
    <name evidence="3" type="ORF">IP92_00931</name>
</gene>
<evidence type="ECO:0000313" key="3">
    <source>
        <dbReference type="EMBL" id="TWI49713.1"/>
    </source>
</evidence>
<dbReference type="Proteomes" id="UP000437862">
    <property type="component" value="Chromosome"/>
</dbReference>
<evidence type="ECO:0008006" key="6">
    <source>
        <dbReference type="Google" id="ProtNLM"/>
    </source>
</evidence>
<feature type="transmembrane region" description="Helical" evidence="1">
    <location>
        <begin position="30"/>
        <end position="55"/>
    </location>
</feature>
<evidence type="ECO:0000313" key="2">
    <source>
        <dbReference type="EMBL" id="QGZ38711.1"/>
    </source>
</evidence>
<sequence length="175" mass="19093">MELHGIESYLQRILHPQTHSHRWTAREPDWVVGALAGFAAGGIVMVLELAFAAVAGIDPWRTPRLIAALVLGDPVLQVGGYSMAVVVGALAVHYFLGTFFGLVLAGLMAPFRFDSSIAMALVAGAVFGALLYLFDFYVMASVLPWFTELRGWTTVLGHVVFGMTAALIYRVLRRR</sequence>
<feature type="transmembrane region" description="Helical" evidence="1">
    <location>
        <begin position="117"/>
        <end position="140"/>
    </location>
</feature>
<reference evidence="2 5" key="3">
    <citation type="submission" date="2019-12" db="EMBL/GenBank/DDBJ databases">
        <title>Draft Genome Sequences of Six Type Strains of the Genus Massilia.</title>
        <authorList>
            <person name="Miess H."/>
            <person name="Frediansyah A."/>
            <person name="Goeker M."/>
            <person name="Gross H."/>
        </authorList>
    </citation>
    <scope>NUCLEOTIDE SEQUENCE [LARGE SCALE GENOMIC DNA]</scope>
    <source>
        <strain evidence="2 5">DSM 26639</strain>
    </source>
</reference>
<dbReference type="EMBL" id="VLKW01000002">
    <property type="protein sequence ID" value="TWI49713.1"/>
    <property type="molecule type" value="Genomic_DNA"/>
</dbReference>
<dbReference type="AlphaFoldDB" id="A0A562PZ95"/>